<dbReference type="Proteomes" id="UP000185544">
    <property type="component" value="Chromosome"/>
</dbReference>
<keyword evidence="2" id="KW-1185">Reference proteome</keyword>
<dbReference type="InterPro" id="IPR036052">
    <property type="entry name" value="TrpB-like_PALP_sf"/>
</dbReference>
<dbReference type="SUPFAM" id="SSF53686">
    <property type="entry name" value="Tryptophan synthase beta subunit-like PLP-dependent enzymes"/>
    <property type="match status" value="1"/>
</dbReference>
<dbReference type="Gene3D" id="3.40.50.1100">
    <property type="match status" value="1"/>
</dbReference>
<dbReference type="RefSeq" id="WP_075276064.1">
    <property type="nucleotide sequence ID" value="NZ_CP016908.1"/>
</dbReference>
<proteinExistence type="predicted"/>
<name>A0A1L6MVH9_9BACT</name>
<evidence type="ECO:0000313" key="1">
    <source>
        <dbReference type="EMBL" id="APR99415.1"/>
    </source>
</evidence>
<evidence type="ECO:0000313" key="2">
    <source>
        <dbReference type="Proteomes" id="UP000185544"/>
    </source>
</evidence>
<reference evidence="1 2" key="1">
    <citation type="submission" date="2016-08" db="EMBL/GenBank/DDBJ databases">
        <title>Identification and validation of antigenic proteins from Pajaroellobacter abortibovis using de-novo genome sequence assembly and reverse vaccinology.</title>
        <authorList>
            <person name="Welly B.T."/>
            <person name="Miller M.R."/>
            <person name="Stott J.L."/>
            <person name="Blanchard M.T."/>
            <person name="Islas-Trejo A.D."/>
            <person name="O'Rourke S.M."/>
            <person name="Young A.E."/>
            <person name="Medrano J.F."/>
            <person name="Van Eenennaam A.L."/>
        </authorList>
    </citation>
    <scope>NUCLEOTIDE SEQUENCE [LARGE SCALE GENOMIC DNA]</scope>
    <source>
        <strain evidence="1 2">BTF92-0548A/99-0131</strain>
    </source>
</reference>
<dbReference type="KEGG" id="pabo:BCY86_01005"/>
<dbReference type="AlphaFoldDB" id="A0A1L6MVH9"/>
<accession>A0A1L6MVH9</accession>
<organism evidence="1 2">
    <name type="scientific">Pajaroellobacter abortibovis</name>
    <dbReference type="NCBI Taxonomy" id="1882918"/>
    <lineage>
        <taxon>Bacteria</taxon>
        <taxon>Pseudomonadati</taxon>
        <taxon>Myxococcota</taxon>
        <taxon>Polyangia</taxon>
        <taxon>Polyangiales</taxon>
        <taxon>Polyangiaceae</taxon>
    </lineage>
</organism>
<dbReference type="STRING" id="1882918.BCY86_01005"/>
<protein>
    <recommendedName>
        <fullName evidence="3">Tryptophan synthase beta chain-like PALP domain-containing protein</fullName>
    </recommendedName>
</protein>
<evidence type="ECO:0008006" key="3">
    <source>
        <dbReference type="Google" id="ProtNLM"/>
    </source>
</evidence>
<sequence length="65" mass="6879">MEQIRAACLPYPHAVIVPLGSGETAVGLVVGLVLEGLPTPVRAVVVVRPSWLTRVYNSVAARSKN</sequence>
<dbReference type="EMBL" id="CP016908">
    <property type="protein sequence ID" value="APR99415.1"/>
    <property type="molecule type" value="Genomic_DNA"/>
</dbReference>
<gene>
    <name evidence="1" type="ORF">BCY86_01005</name>
</gene>